<dbReference type="PANTHER" id="PTHR28601">
    <property type="entry name" value="COILED-COIL DOMAIN-CONTAINING PROTEIN 24"/>
    <property type="match status" value="1"/>
</dbReference>
<gene>
    <name evidence="2" type="ORF">RRG08_050622</name>
</gene>
<evidence type="ECO:0008006" key="4">
    <source>
        <dbReference type="Google" id="ProtNLM"/>
    </source>
</evidence>
<dbReference type="Proteomes" id="UP001283361">
    <property type="component" value="Unassembled WGS sequence"/>
</dbReference>
<feature type="region of interest" description="Disordered" evidence="1">
    <location>
        <begin position="123"/>
        <end position="143"/>
    </location>
</feature>
<feature type="region of interest" description="Disordered" evidence="1">
    <location>
        <begin position="311"/>
        <end position="342"/>
    </location>
</feature>
<feature type="compositionally biased region" description="Polar residues" evidence="1">
    <location>
        <begin position="438"/>
        <end position="450"/>
    </location>
</feature>
<name>A0AAE1D9C3_9GAST</name>
<accession>A0AAE1D9C3</accession>
<comment type="caution">
    <text evidence="2">The sequence shown here is derived from an EMBL/GenBank/DDBJ whole genome shotgun (WGS) entry which is preliminary data.</text>
</comment>
<feature type="region of interest" description="Disordered" evidence="1">
    <location>
        <begin position="438"/>
        <end position="476"/>
    </location>
</feature>
<feature type="compositionally biased region" description="Basic and acidic residues" evidence="1">
    <location>
        <begin position="123"/>
        <end position="141"/>
    </location>
</feature>
<evidence type="ECO:0000256" key="1">
    <source>
        <dbReference type="SAM" id="MobiDB-lite"/>
    </source>
</evidence>
<dbReference type="AlphaFoldDB" id="A0AAE1D9C3"/>
<dbReference type="PANTHER" id="PTHR28601:SF1">
    <property type="entry name" value="COILED-COIL DOMAIN-CONTAINING PROTEIN 24"/>
    <property type="match status" value="1"/>
</dbReference>
<feature type="compositionally biased region" description="Pro residues" evidence="1">
    <location>
        <begin position="264"/>
        <end position="279"/>
    </location>
</feature>
<dbReference type="Pfam" id="PF15669">
    <property type="entry name" value="CCDC24"/>
    <property type="match status" value="1"/>
</dbReference>
<reference evidence="2" key="1">
    <citation type="journal article" date="2023" name="G3 (Bethesda)">
        <title>A reference genome for the long-term kleptoplast-retaining sea slug Elysia crispata morphotype clarki.</title>
        <authorList>
            <person name="Eastman K.E."/>
            <person name="Pendleton A.L."/>
            <person name="Shaikh M.A."/>
            <person name="Suttiyut T."/>
            <person name="Ogas R."/>
            <person name="Tomko P."/>
            <person name="Gavelis G."/>
            <person name="Widhalm J.R."/>
            <person name="Wisecaver J.H."/>
        </authorList>
    </citation>
    <scope>NUCLEOTIDE SEQUENCE</scope>
    <source>
        <strain evidence="2">ECLA1</strain>
    </source>
</reference>
<feature type="region of interest" description="Disordered" evidence="1">
    <location>
        <begin position="514"/>
        <end position="546"/>
    </location>
</feature>
<evidence type="ECO:0000313" key="2">
    <source>
        <dbReference type="EMBL" id="KAK3762047.1"/>
    </source>
</evidence>
<dbReference type="InterPro" id="IPR031367">
    <property type="entry name" value="CCDC24"/>
</dbReference>
<dbReference type="EMBL" id="JAWDGP010004762">
    <property type="protein sequence ID" value="KAK3762047.1"/>
    <property type="molecule type" value="Genomic_DNA"/>
</dbReference>
<feature type="compositionally biased region" description="Polar residues" evidence="1">
    <location>
        <begin position="522"/>
        <end position="535"/>
    </location>
</feature>
<evidence type="ECO:0000313" key="3">
    <source>
        <dbReference type="Proteomes" id="UP001283361"/>
    </source>
</evidence>
<keyword evidence="3" id="KW-1185">Reference proteome</keyword>
<organism evidence="2 3">
    <name type="scientific">Elysia crispata</name>
    <name type="common">lettuce slug</name>
    <dbReference type="NCBI Taxonomy" id="231223"/>
    <lineage>
        <taxon>Eukaryota</taxon>
        <taxon>Metazoa</taxon>
        <taxon>Spiralia</taxon>
        <taxon>Lophotrochozoa</taxon>
        <taxon>Mollusca</taxon>
        <taxon>Gastropoda</taxon>
        <taxon>Heterobranchia</taxon>
        <taxon>Euthyneura</taxon>
        <taxon>Panpulmonata</taxon>
        <taxon>Sacoglossa</taxon>
        <taxon>Placobranchoidea</taxon>
        <taxon>Plakobranchidae</taxon>
        <taxon>Elysia</taxon>
    </lineage>
</organism>
<sequence length="567" mass="63010">MAGLRTAYTPPLSLWKLVEQHVEAHEQDELKDMLGWSLVEQSLELHAEIDMLLEIWREVREESEETSRAQSSLPEPPDQRDRLVQEICFFVENVKEKAKRKGIDPAHIFKNHNSEILDYAVDKARPESARSKTSRSSDGRETPMAVLSPERLDLAYNMTDEVQAVNTQLNFLDFDKVCLSLRSYLETEVDQLLEDVQFLQACLDDAANIRDCATPALSSREPTLTELREERTLLEKELFATEKISATPAVSKPKFTTTIRVLPRTPPTPKGRQSPPSPPLLRTVSRAAHTTAGPMKANHQVFSVSSSSYEMSGEIDGRSRHATNSPDLSPEWGQSSPSLEEELFGPLNRSSSRLSQQCMSDENTNDKEEIFTEPLQFHDQFSIRDRQSESQFKGSSFHGFSKSVSSLEERKSSLKAVLPTPPTFSAPSHLSASLAVTSTPLPSHSDSDLSYQPAPPTVRAGTVVGESARSRRRTVSPRPRLCVVDVTNLVEAHAGKGDSDIPCHATERVISFSSGSSSASSYTPPTSIDSVSASQPRPDGVIERDHRIRQRSANKFREMVLGCRNGE</sequence>
<protein>
    <recommendedName>
        <fullName evidence="4">Coiled-coil domain-containing protein 24</fullName>
    </recommendedName>
</protein>
<proteinExistence type="predicted"/>
<feature type="region of interest" description="Disordered" evidence="1">
    <location>
        <begin position="255"/>
        <end position="282"/>
    </location>
</feature>
<feature type="compositionally biased region" description="Polar residues" evidence="1">
    <location>
        <begin position="322"/>
        <end position="338"/>
    </location>
</feature>